<keyword evidence="9 18" id="KW-0675">Receptor</keyword>
<evidence type="ECO:0000256" key="15">
    <source>
        <dbReference type="SAM" id="SignalP"/>
    </source>
</evidence>
<dbReference type="PANTHER" id="PTHR30069:SF29">
    <property type="entry name" value="HEMOGLOBIN AND HEMOGLOBIN-HAPTOGLOBIN-BINDING PROTEIN 1-RELATED"/>
    <property type="match status" value="1"/>
</dbReference>
<evidence type="ECO:0000256" key="6">
    <source>
        <dbReference type="ARBA" id="ARBA00022729"/>
    </source>
</evidence>
<keyword evidence="7 13" id="KW-0798">TonB box</keyword>
<evidence type="ECO:0000259" key="17">
    <source>
        <dbReference type="Pfam" id="PF07715"/>
    </source>
</evidence>
<evidence type="ECO:0000256" key="8">
    <source>
        <dbReference type="ARBA" id="ARBA00023136"/>
    </source>
</evidence>
<evidence type="ECO:0000256" key="9">
    <source>
        <dbReference type="ARBA" id="ARBA00023170"/>
    </source>
</evidence>
<keyword evidence="6 15" id="KW-0732">Signal</keyword>
<dbReference type="RefSeq" id="WP_144571836.1">
    <property type="nucleotide sequence ID" value="NZ_VLKG01000007.1"/>
</dbReference>
<comment type="caution">
    <text evidence="18">The sequence shown here is derived from an EMBL/GenBank/DDBJ whole genome shotgun (WGS) entry which is preliminary data.</text>
</comment>
<gene>
    <name evidence="18" type="ORF">LX59_02141</name>
</gene>
<comment type="similarity">
    <text evidence="2">Belongs to the TonB-dependent receptor family. Hemoglobin/haptoglobin binding protein subfamily.</text>
</comment>
<dbReference type="OrthoDB" id="9760494at2"/>
<keyword evidence="8 11" id="KW-0472">Membrane</keyword>
<dbReference type="Gene3D" id="2.40.170.20">
    <property type="entry name" value="TonB-dependent receptor, beta-barrel domain"/>
    <property type="match status" value="1"/>
</dbReference>
<dbReference type="InterPro" id="IPR036942">
    <property type="entry name" value="Beta-barrel_TonB_sf"/>
</dbReference>
<evidence type="ECO:0000256" key="3">
    <source>
        <dbReference type="ARBA" id="ARBA00022448"/>
    </source>
</evidence>
<evidence type="ECO:0000256" key="10">
    <source>
        <dbReference type="ARBA" id="ARBA00023237"/>
    </source>
</evidence>
<dbReference type="AlphaFoldDB" id="A0A562I2B3"/>
<organism evidence="18 19">
    <name type="scientific">Azomonas agilis</name>
    <dbReference type="NCBI Taxonomy" id="116849"/>
    <lineage>
        <taxon>Bacteria</taxon>
        <taxon>Pseudomonadati</taxon>
        <taxon>Pseudomonadota</taxon>
        <taxon>Gammaproteobacteria</taxon>
        <taxon>Pseudomonadales</taxon>
        <taxon>Pseudomonadaceae</taxon>
        <taxon>Azomonas</taxon>
    </lineage>
</organism>
<dbReference type="InterPro" id="IPR037066">
    <property type="entry name" value="Plug_dom_sf"/>
</dbReference>
<evidence type="ECO:0000256" key="2">
    <source>
        <dbReference type="ARBA" id="ARBA00008143"/>
    </source>
</evidence>
<feature type="region of interest" description="Disordered" evidence="14">
    <location>
        <begin position="212"/>
        <end position="231"/>
    </location>
</feature>
<dbReference type="CDD" id="cd01347">
    <property type="entry name" value="ligand_gated_channel"/>
    <property type="match status" value="1"/>
</dbReference>
<feature type="signal peptide" evidence="15">
    <location>
        <begin position="1"/>
        <end position="25"/>
    </location>
</feature>
<proteinExistence type="inferred from homology"/>
<evidence type="ECO:0000313" key="19">
    <source>
        <dbReference type="Proteomes" id="UP000319627"/>
    </source>
</evidence>
<feature type="short sequence motif" description="TonB C-terminal box" evidence="12">
    <location>
        <begin position="649"/>
        <end position="666"/>
    </location>
</feature>
<dbReference type="GO" id="GO:0009279">
    <property type="term" value="C:cell outer membrane"/>
    <property type="evidence" value="ECO:0007669"/>
    <property type="project" value="UniProtKB-SubCell"/>
</dbReference>
<dbReference type="EMBL" id="VLKG01000007">
    <property type="protein sequence ID" value="TWH64793.1"/>
    <property type="molecule type" value="Genomic_DNA"/>
</dbReference>
<dbReference type="InterPro" id="IPR039426">
    <property type="entry name" value="TonB-dep_rcpt-like"/>
</dbReference>
<dbReference type="Gene3D" id="2.170.130.10">
    <property type="entry name" value="TonB-dependent receptor, plug domain"/>
    <property type="match status" value="1"/>
</dbReference>
<dbReference type="Pfam" id="PF07715">
    <property type="entry name" value="Plug"/>
    <property type="match status" value="1"/>
</dbReference>
<evidence type="ECO:0000256" key="7">
    <source>
        <dbReference type="ARBA" id="ARBA00023077"/>
    </source>
</evidence>
<accession>A0A562I2B3</accession>
<feature type="domain" description="TonB-dependent receptor-like beta-barrel" evidence="16">
    <location>
        <begin position="235"/>
        <end position="640"/>
    </location>
</feature>
<feature type="chain" id="PRO_5022230288" evidence="15">
    <location>
        <begin position="26"/>
        <end position="666"/>
    </location>
</feature>
<evidence type="ECO:0000256" key="4">
    <source>
        <dbReference type="ARBA" id="ARBA00022452"/>
    </source>
</evidence>
<keyword evidence="19" id="KW-1185">Reference proteome</keyword>
<feature type="domain" description="TonB-dependent receptor plug" evidence="17">
    <location>
        <begin position="50"/>
        <end position="148"/>
    </location>
</feature>
<dbReference type="InterPro" id="IPR012910">
    <property type="entry name" value="Plug_dom"/>
</dbReference>
<evidence type="ECO:0000256" key="13">
    <source>
        <dbReference type="RuleBase" id="RU003357"/>
    </source>
</evidence>
<keyword evidence="3 11" id="KW-0813">Transport</keyword>
<keyword evidence="4 11" id="KW-1134">Transmembrane beta strand</keyword>
<dbReference type="Pfam" id="PF00593">
    <property type="entry name" value="TonB_dep_Rec_b-barrel"/>
    <property type="match status" value="1"/>
</dbReference>
<sequence>MSFPPCHRLMLAGSLCLLFTDPALANNDSVFDLGQISIVGTEDGNNLNTSVGVSSTEMRRHDRETLGEALNLLPGVSLSKVGARNEQMVYVRGFDLRQVPVFIDGIPVYVPYDGYADLGRFTTFDLARVEVSKGFSSMTYGPNTLGGAINLITRRPQKEFEGELGAAMSFTDRLENNANWRYANFGTNQGSWYMQAGFSYLDEDYYRLPGDFSREPLENGGRRENSDRQDKKYSFKLGLTPNETDEYAIGFVKQDGEKGNPPYAGHRSSSQRYWRWPKWDKTSTYINTATTLADHRVKVRLYHDIYENDLYAYDNGNYNTQRRGSSFRNYYSDYMTGLSLEDEWTLTPATQLRFAYHFKRDVHHEHDAGEPWQRFEDQTQSFAIEGNHALTDRLTLVLGASHDRRDSKEAETYTAAKGIIDEDTGRKYANNGQLGLFFKSDEATQWRFTIARKSRFPTIKDRYSYRFGSALPNPSLKIEHATHFEVGVQRALTDQLNLNAALFRSHVKDLLQSVRLANSVCSNPPCSQMQNVSEARMNGVELALDGKLGEWDLNTNYLYLNRQNRSGGGIRLTDTPKHKAFFSLGRQFGPWSWVGSADVSSDRYTATDGSQKASGFAVFNLKGGYNFGNGLQLDASLQNLTDKEYAYSEGYPEAGRTLVLQANLSF</sequence>
<protein>
    <submittedName>
        <fullName evidence="18">Iron complex outermembrane receptor protein</fullName>
    </submittedName>
</protein>
<dbReference type="SUPFAM" id="SSF56935">
    <property type="entry name" value="Porins"/>
    <property type="match status" value="1"/>
</dbReference>
<dbReference type="GO" id="GO:0044718">
    <property type="term" value="P:siderophore transmembrane transport"/>
    <property type="evidence" value="ECO:0007669"/>
    <property type="project" value="TreeGrafter"/>
</dbReference>
<evidence type="ECO:0000256" key="11">
    <source>
        <dbReference type="PROSITE-ProRule" id="PRU01360"/>
    </source>
</evidence>
<evidence type="ECO:0000256" key="12">
    <source>
        <dbReference type="PROSITE-ProRule" id="PRU10144"/>
    </source>
</evidence>
<evidence type="ECO:0000259" key="16">
    <source>
        <dbReference type="Pfam" id="PF00593"/>
    </source>
</evidence>
<keyword evidence="5 11" id="KW-0812">Transmembrane</keyword>
<comment type="subcellular location">
    <subcellularLocation>
        <location evidence="1 11">Cell outer membrane</location>
        <topology evidence="1 11">Multi-pass membrane protein</topology>
    </subcellularLocation>
</comment>
<keyword evidence="10 11" id="KW-0998">Cell outer membrane</keyword>
<dbReference type="PROSITE" id="PS01156">
    <property type="entry name" value="TONB_DEPENDENT_REC_2"/>
    <property type="match status" value="1"/>
</dbReference>
<dbReference type="PANTHER" id="PTHR30069">
    <property type="entry name" value="TONB-DEPENDENT OUTER MEMBRANE RECEPTOR"/>
    <property type="match status" value="1"/>
</dbReference>
<name>A0A562I2B3_9GAMM</name>
<evidence type="ECO:0000256" key="14">
    <source>
        <dbReference type="SAM" id="MobiDB-lite"/>
    </source>
</evidence>
<dbReference type="GO" id="GO:0015344">
    <property type="term" value="F:siderophore uptake transmembrane transporter activity"/>
    <property type="evidence" value="ECO:0007669"/>
    <property type="project" value="TreeGrafter"/>
</dbReference>
<evidence type="ECO:0000256" key="1">
    <source>
        <dbReference type="ARBA" id="ARBA00004571"/>
    </source>
</evidence>
<evidence type="ECO:0000256" key="5">
    <source>
        <dbReference type="ARBA" id="ARBA00022692"/>
    </source>
</evidence>
<evidence type="ECO:0000313" key="18">
    <source>
        <dbReference type="EMBL" id="TWH64793.1"/>
    </source>
</evidence>
<reference evidence="18 19" key="1">
    <citation type="submission" date="2019-07" db="EMBL/GenBank/DDBJ databases">
        <title>Genomic Encyclopedia of Type Strains, Phase I: the one thousand microbial genomes (KMG-I) project.</title>
        <authorList>
            <person name="Kyrpides N."/>
        </authorList>
    </citation>
    <scope>NUCLEOTIDE SEQUENCE [LARGE SCALE GENOMIC DNA]</scope>
    <source>
        <strain evidence="18 19">DSM 375</strain>
    </source>
</reference>
<dbReference type="Proteomes" id="UP000319627">
    <property type="component" value="Unassembled WGS sequence"/>
</dbReference>
<dbReference type="PROSITE" id="PS52016">
    <property type="entry name" value="TONB_DEPENDENT_REC_3"/>
    <property type="match status" value="1"/>
</dbReference>
<dbReference type="InterPro" id="IPR000531">
    <property type="entry name" value="Beta-barrel_TonB"/>
</dbReference>
<dbReference type="InterPro" id="IPR010917">
    <property type="entry name" value="TonB_rcpt_CS"/>
</dbReference>